<dbReference type="Proteomes" id="UP000000393">
    <property type="component" value="Chromosome"/>
</dbReference>
<dbReference type="KEGG" id="nwa:Nwat_1543"/>
<organism evidence="1 2">
    <name type="scientific">Nitrosococcus watsoni (strain C-113)</name>
    <dbReference type="NCBI Taxonomy" id="105559"/>
    <lineage>
        <taxon>Bacteria</taxon>
        <taxon>Pseudomonadati</taxon>
        <taxon>Pseudomonadota</taxon>
        <taxon>Gammaproteobacteria</taxon>
        <taxon>Chromatiales</taxon>
        <taxon>Chromatiaceae</taxon>
        <taxon>Nitrosococcus</taxon>
    </lineage>
</organism>
<name>D8K6B9_NITWC</name>
<reference evidence="1 2" key="1">
    <citation type="submission" date="2010-06" db="EMBL/GenBank/DDBJ databases">
        <title>Complete sequence of chromosome of Nitrosococcus watsoni C-113.</title>
        <authorList>
            <consortium name="US DOE Joint Genome Institute"/>
            <person name="Lucas S."/>
            <person name="Copeland A."/>
            <person name="Lapidus A."/>
            <person name="Cheng J.-F."/>
            <person name="Bruce D."/>
            <person name="Goodwin L."/>
            <person name="Pitluck S."/>
            <person name="Malfatti S.A."/>
            <person name="Chain P.S.G."/>
            <person name="Land M."/>
            <person name="Hauser L."/>
            <person name="Kyrpides N."/>
            <person name="Ivanova N."/>
            <person name="Cambell M.A."/>
            <person name="Heidelberg J.F."/>
            <person name="Klotz M.G."/>
            <person name="Woyke T."/>
        </authorList>
    </citation>
    <scope>NUCLEOTIDE SEQUENCE [LARGE SCALE GENOMIC DNA]</scope>
    <source>
        <strain evidence="1 2">C-113</strain>
    </source>
</reference>
<dbReference type="HOGENOM" id="CLU_920781_0_0_6"/>
<proteinExistence type="predicted"/>
<evidence type="ECO:0000313" key="2">
    <source>
        <dbReference type="Proteomes" id="UP000000393"/>
    </source>
</evidence>
<dbReference type="AlphaFoldDB" id="D8K6B9"/>
<protein>
    <submittedName>
        <fullName evidence="1">Uncharacterized protein</fullName>
    </submittedName>
</protein>
<evidence type="ECO:0000313" key="1">
    <source>
        <dbReference type="EMBL" id="ADJ28446.1"/>
    </source>
</evidence>
<accession>D8K6B9</accession>
<dbReference type="OrthoDB" id="9131312at2"/>
<dbReference type="eggNOG" id="ENOG5033ME0">
    <property type="taxonomic scope" value="Bacteria"/>
</dbReference>
<keyword evidence="2" id="KW-1185">Reference proteome</keyword>
<gene>
    <name evidence="1" type="ordered locus">Nwat_1543</name>
</gene>
<dbReference type="EMBL" id="CP002086">
    <property type="protein sequence ID" value="ADJ28446.1"/>
    <property type="molecule type" value="Genomic_DNA"/>
</dbReference>
<dbReference type="RefSeq" id="WP_013220538.1">
    <property type="nucleotide sequence ID" value="NC_014315.1"/>
</dbReference>
<sequence>MTANAKDTKAMSTHLRQWQKMSERIQKHVESILKRQEELEKTVQPLLESRAALQKSLEPILADQEKWRKVIASSELPQYALPADLWAIAEQAEKLRKSLEGIISPAFEEIQRSFKEHPPKTQTALILLATHGWYFDPEMPIPSLWKLGNALEKGSVQEVEEALTQYFEDRLDKIEASITGRFPTREKVIKAAFSAHRRCEYELSIPVFLSQTDGICKEVVNKYFFMKQNGKPCTAIYVEQIIAPDTFRAALLSPLARSLPIGASEKERGADFNELNRHMVLHGESLDYGTKTKSLKAISLINYVSHVLKSDNNEP</sequence>